<dbReference type="AlphaFoldDB" id="A0A1U7IJH5"/>
<dbReference type="GO" id="GO:0043190">
    <property type="term" value="C:ATP-binding cassette (ABC) transporter complex"/>
    <property type="evidence" value="ECO:0007669"/>
    <property type="project" value="InterPro"/>
</dbReference>
<evidence type="ECO:0000256" key="3">
    <source>
        <dbReference type="SAM" id="SignalP"/>
    </source>
</evidence>
<feature type="chain" id="PRO_5013387199" evidence="3">
    <location>
        <begin position="37"/>
        <end position="319"/>
    </location>
</feature>
<dbReference type="EMBL" id="MRCE01000012">
    <property type="protein sequence ID" value="OKH37275.1"/>
    <property type="molecule type" value="Genomic_DNA"/>
</dbReference>
<gene>
    <name evidence="4" type="ORF">NIES2119_13545</name>
</gene>
<dbReference type="Gene3D" id="3.40.190.10">
    <property type="entry name" value="Periplasmic binding protein-like II"/>
    <property type="match status" value="2"/>
</dbReference>
<proteinExistence type="inferred from homology"/>
<comment type="similarity">
    <text evidence="1">Belongs to the phosphate/phosphite/phosphonate binding protein family.</text>
</comment>
<organism evidence="4 5">
    <name type="scientific">[Phormidium ambiguum] IAM M-71</name>
    <dbReference type="NCBI Taxonomy" id="454136"/>
    <lineage>
        <taxon>Bacteria</taxon>
        <taxon>Bacillati</taxon>
        <taxon>Cyanobacteriota</taxon>
        <taxon>Cyanophyceae</taxon>
        <taxon>Oscillatoriophycideae</taxon>
        <taxon>Aerosakkonematales</taxon>
        <taxon>Aerosakkonemataceae</taxon>
        <taxon>Floridanema</taxon>
    </lineage>
</organism>
<keyword evidence="2 3" id="KW-0732">Signal</keyword>
<dbReference type="GO" id="GO:0055085">
    <property type="term" value="P:transmembrane transport"/>
    <property type="evidence" value="ECO:0007669"/>
    <property type="project" value="InterPro"/>
</dbReference>
<protein>
    <submittedName>
        <fullName evidence="4">Phosphonate ABC transporter substrate-binding protein</fullName>
    </submittedName>
</protein>
<dbReference type="NCBIfam" id="TIGR01098">
    <property type="entry name" value="3A0109s03R"/>
    <property type="match status" value="1"/>
</dbReference>
<dbReference type="PANTHER" id="PTHR35841:SF1">
    <property type="entry name" value="PHOSPHONATES-BINDING PERIPLASMIC PROTEIN"/>
    <property type="match status" value="1"/>
</dbReference>
<evidence type="ECO:0000313" key="4">
    <source>
        <dbReference type="EMBL" id="OKH37275.1"/>
    </source>
</evidence>
<feature type="signal peptide" evidence="3">
    <location>
        <begin position="1"/>
        <end position="36"/>
    </location>
</feature>
<dbReference type="OrthoDB" id="9776786at2"/>
<dbReference type="PANTHER" id="PTHR35841">
    <property type="entry name" value="PHOSPHONATES-BINDING PERIPLASMIC PROTEIN"/>
    <property type="match status" value="1"/>
</dbReference>
<dbReference type="STRING" id="454136.NIES2119_13545"/>
<dbReference type="Pfam" id="PF12974">
    <property type="entry name" value="Phosphonate-bd"/>
    <property type="match status" value="1"/>
</dbReference>
<evidence type="ECO:0000256" key="2">
    <source>
        <dbReference type="ARBA" id="ARBA00022729"/>
    </source>
</evidence>
<reference evidence="4 5" key="1">
    <citation type="submission" date="2016-11" db="EMBL/GenBank/DDBJ databases">
        <title>Draft Genome Sequences of Nine Cyanobacterial Strains from Diverse Habitats.</title>
        <authorList>
            <person name="Zhu T."/>
            <person name="Hou S."/>
            <person name="Lu X."/>
            <person name="Hess W.R."/>
        </authorList>
    </citation>
    <scope>NUCLEOTIDE SEQUENCE [LARGE SCALE GENOMIC DNA]</scope>
    <source>
        <strain evidence="4 5">IAM M-71</strain>
    </source>
</reference>
<comment type="caution">
    <text evidence="4">The sequence shown here is derived from an EMBL/GenBank/DDBJ whole genome shotgun (WGS) entry which is preliminary data.</text>
</comment>
<dbReference type="Proteomes" id="UP000185860">
    <property type="component" value="Unassembled WGS sequence"/>
</dbReference>
<accession>A0A1U7IJH5</accession>
<evidence type="ECO:0000256" key="1">
    <source>
        <dbReference type="ARBA" id="ARBA00007162"/>
    </source>
</evidence>
<evidence type="ECO:0000313" key="5">
    <source>
        <dbReference type="Proteomes" id="UP000185860"/>
    </source>
</evidence>
<dbReference type="SUPFAM" id="SSF53850">
    <property type="entry name" value="Periplasmic binding protein-like II"/>
    <property type="match status" value="1"/>
</dbReference>
<dbReference type="CDD" id="cd13571">
    <property type="entry name" value="PBP2_PnhD_1"/>
    <property type="match status" value="1"/>
</dbReference>
<sequence length="319" mass="35437">MPNLFLWRSNRQLKRLLSFALIFCISAIGFSCTANSSNPNSQVSPTSSPQKVVTETLNVAIIPWQSLKEQEQKLQPLADYIQRTMKRPVKFQIAKDYETAVNLLVEEKVEMAYLAALTYIKANERNANIKPLVLPIDEITGRPWYTSVIVADVRKGIKSIKDLKRKKIAFVSPSSTSGFLIPLNGLQKQGINPTRDFTHIRYSGSHDKAETALVKGEVDAIANDKASFLRAQTEGKLSAANYKIIWESDPIPTGPIVINTNKFTPAEITQLQQALIDAPIGVVDVSGSKSAGYTLAKDADFQVIRQIYNQMKSITIPEK</sequence>
<name>A0A1U7IJH5_9CYAN</name>
<dbReference type="InterPro" id="IPR005770">
    <property type="entry name" value="PhnD"/>
</dbReference>
<dbReference type="RefSeq" id="WP_073594024.1">
    <property type="nucleotide sequence ID" value="NZ_MRCE01000012.1"/>
</dbReference>